<evidence type="ECO:0008006" key="2">
    <source>
        <dbReference type="Google" id="ProtNLM"/>
    </source>
</evidence>
<evidence type="ECO:0000313" key="1">
    <source>
        <dbReference type="EMBL" id="HHM01688.1"/>
    </source>
</evidence>
<dbReference type="Proteomes" id="UP000885771">
    <property type="component" value="Unassembled WGS sequence"/>
</dbReference>
<dbReference type="Gene3D" id="1.10.10.60">
    <property type="entry name" value="Homeodomain-like"/>
    <property type="match status" value="1"/>
</dbReference>
<sequence>MAGTRLYLVIIGDIIRSRLRQERAALQKRFQTALGYSALKFADRVISPPTLTIGDEFQVVLPPDGPVFELLAQFEFSMNYIPFRYGFGLGGISTQINRKAAIGMDGPAFYNAREALETARKSGFIYHFKGAGAPYTQSINLLLHWMSLKRASWKLLKKQSYYLYHHRGMKQKDIAHRLEVSQPAISRIIRDPAFGLTVDSSRHIELLWREAQG</sequence>
<dbReference type="Pfam" id="PF16264">
    <property type="entry name" value="SatD"/>
    <property type="match status" value="1"/>
</dbReference>
<dbReference type="AlphaFoldDB" id="A0A7V5VEG6"/>
<proteinExistence type="predicted"/>
<accession>A0A7V5VEG6</accession>
<organism evidence="1">
    <name type="scientific">Caldithrix abyssi</name>
    <dbReference type="NCBI Taxonomy" id="187145"/>
    <lineage>
        <taxon>Bacteria</taxon>
        <taxon>Pseudomonadati</taxon>
        <taxon>Calditrichota</taxon>
        <taxon>Calditrichia</taxon>
        <taxon>Calditrichales</taxon>
        <taxon>Calditrichaceae</taxon>
        <taxon>Caldithrix</taxon>
    </lineage>
</organism>
<name>A0A7V5VEG6_CALAY</name>
<gene>
    <name evidence="1" type="ORF">ENJ15_01650</name>
</gene>
<protein>
    <recommendedName>
        <fullName evidence="2">SatD family (SatD)</fullName>
    </recommendedName>
</protein>
<dbReference type="EMBL" id="DRLI01000063">
    <property type="protein sequence ID" value="HHM01688.1"/>
    <property type="molecule type" value="Genomic_DNA"/>
</dbReference>
<dbReference type="InterPro" id="IPR032580">
    <property type="entry name" value="SatD"/>
</dbReference>
<reference evidence="1" key="1">
    <citation type="journal article" date="2020" name="mSystems">
        <title>Genome- and Community-Level Interaction Insights into Carbon Utilization and Element Cycling Functions of Hydrothermarchaeota in Hydrothermal Sediment.</title>
        <authorList>
            <person name="Zhou Z."/>
            <person name="Liu Y."/>
            <person name="Xu W."/>
            <person name="Pan J."/>
            <person name="Luo Z.H."/>
            <person name="Li M."/>
        </authorList>
    </citation>
    <scope>NUCLEOTIDE SEQUENCE [LARGE SCALE GENOMIC DNA]</scope>
    <source>
        <strain evidence="1">HyVt-460</strain>
    </source>
</reference>
<comment type="caution">
    <text evidence="1">The sequence shown here is derived from an EMBL/GenBank/DDBJ whole genome shotgun (WGS) entry which is preliminary data.</text>
</comment>